<dbReference type="GO" id="GO:0098015">
    <property type="term" value="C:virus tail"/>
    <property type="evidence" value="ECO:0007669"/>
    <property type="project" value="UniProtKB-KW"/>
</dbReference>
<dbReference type="InterPro" id="IPR030392">
    <property type="entry name" value="S74_ICA"/>
</dbReference>
<name>A0A6J5LJP5_9CAUD</name>
<sequence>MSNIFKPAGGGAAVVQTIDGDSGSITGSVVTIFANRAIKNSGASVAFINSGTTSTFNLTDSHQSTYLGQGAGNLATPTTSGIQNTATGVDSLTSTTNNGVENCAYGVDSLNGLTDGDSNCAYGVGSGQVLTLGEYNCFFGYATGQAYTGSESNNIIIGPNISGTLGESGVIRIGDSNSFSPQTTCFIAGISGNTLISPDIVTIDLATGQLGNSPFPTSTISLTGDSGTITGSTFTIYSNNAANHSGSSVKFTNTGTISTLNLSDASSNTMLGLNAGNLTLSGSECTGIGATALHALTSGVFNTAVGSRSQHSMTTGNSNTSVGLASLGACVSGSENCAFGEECLTSNTASQNSAYGSKSMNAAGAGAENSCFGYASGNQITSGSNNVLVGYQSGNVITTGNFNTGFGNDSLAAVTTGQYNIGVGNNAGNALTGADSSNILINNTGVSGNSNEIRIGTQGSGGAQQNKCFIVGISGVTVAASVPVVIDANGQMGTVVSSARYKDNIENMDDSVSILGLKPVEFTYRIDVTKTKQYGLIAEEVAKEFPYLCVYDKEGQPDSVKYHELPVFLLKEIQRLNKRIEELEKKVA</sequence>
<reference evidence="4" key="1">
    <citation type="submission" date="2020-04" db="EMBL/GenBank/DDBJ databases">
        <authorList>
            <person name="Chiriac C."/>
            <person name="Salcher M."/>
            <person name="Ghai R."/>
            <person name="Kavagutti S V."/>
        </authorList>
    </citation>
    <scope>NUCLEOTIDE SEQUENCE</scope>
</reference>
<keyword evidence="2" id="KW-1227">Viral tail protein</keyword>
<dbReference type="PROSITE" id="PS51688">
    <property type="entry name" value="ICA"/>
    <property type="match status" value="1"/>
</dbReference>
<dbReference type="Pfam" id="PF13884">
    <property type="entry name" value="Peptidase_S74"/>
    <property type="match status" value="1"/>
</dbReference>
<organism evidence="4">
    <name type="scientific">uncultured Caudovirales phage</name>
    <dbReference type="NCBI Taxonomy" id="2100421"/>
    <lineage>
        <taxon>Viruses</taxon>
        <taxon>Duplodnaviria</taxon>
        <taxon>Heunggongvirae</taxon>
        <taxon>Uroviricota</taxon>
        <taxon>Caudoviricetes</taxon>
        <taxon>Peduoviridae</taxon>
        <taxon>Maltschvirus</taxon>
        <taxon>Maltschvirus maltsch</taxon>
    </lineage>
</organism>
<evidence type="ECO:0000256" key="2">
    <source>
        <dbReference type="ARBA" id="ARBA00022732"/>
    </source>
</evidence>
<protein>
    <submittedName>
        <fullName evidence="4">Intramolecular chaperone auto-processing domain containing protein</fullName>
    </submittedName>
</protein>
<evidence type="ECO:0000313" key="4">
    <source>
        <dbReference type="EMBL" id="CAB4133792.1"/>
    </source>
</evidence>
<accession>A0A6J5LJP5</accession>
<comment type="subcellular location">
    <subcellularLocation>
        <location evidence="1">Virion</location>
    </subcellularLocation>
</comment>
<evidence type="ECO:0000259" key="3">
    <source>
        <dbReference type="PROSITE" id="PS51688"/>
    </source>
</evidence>
<feature type="domain" description="Peptidase S74" evidence="3">
    <location>
        <begin position="497"/>
        <end position="587"/>
    </location>
</feature>
<proteinExistence type="predicted"/>
<gene>
    <name evidence="4" type="ORF">UFOVP264_22</name>
</gene>
<evidence type="ECO:0000256" key="1">
    <source>
        <dbReference type="ARBA" id="ARBA00004328"/>
    </source>
</evidence>
<dbReference type="EMBL" id="LR796277">
    <property type="protein sequence ID" value="CAB4133792.1"/>
    <property type="molecule type" value="Genomic_DNA"/>
</dbReference>
<keyword evidence="2" id="KW-0946">Virion</keyword>